<accession>A0ABY6V3I7</accession>
<comment type="caution">
    <text evidence="2">The sequence shown here is derived from an EMBL/GenBank/DDBJ whole genome shotgun (WGS) entry which is preliminary data.</text>
</comment>
<feature type="compositionally biased region" description="Basic and acidic residues" evidence="1">
    <location>
        <begin position="48"/>
        <end position="61"/>
    </location>
</feature>
<proteinExistence type="predicted"/>
<feature type="region of interest" description="Disordered" evidence="1">
    <location>
        <begin position="48"/>
        <end position="67"/>
    </location>
</feature>
<dbReference type="EMBL" id="CABFNS010001079">
    <property type="protein sequence ID" value="VUC37966.1"/>
    <property type="molecule type" value="Genomic_DNA"/>
</dbReference>
<evidence type="ECO:0008006" key="4">
    <source>
        <dbReference type="Google" id="ProtNLM"/>
    </source>
</evidence>
<evidence type="ECO:0000313" key="3">
    <source>
        <dbReference type="Proteomes" id="UP000766486"/>
    </source>
</evidence>
<evidence type="ECO:0000256" key="1">
    <source>
        <dbReference type="SAM" id="MobiDB-lite"/>
    </source>
</evidence>
<dbReference type="Proteomes" id="UP000766486">
    <property type="component" value="Unassembled WGS sequence"/>
</dbReference>
<keyword evidence="3" id="KW-1185">Reference proteome</keyword>
<sequence>MTAPFGCMCGPTSQFLAFVTNDTHCSQKNWAEKEINSMAASHSEQHEDVVSGFPETDKDSDVESFSGEEMTEEEIQMWYSASYKRGSKKPMQRPLTAAWGLALSDIDFERLKGGFKSKSMDDKWDILVEDPNEKGGTSIHIIRNWLHEECYILHIVPKSSTDGGGRAVIQEITWEGDLNGLQCDAEQAEKEAVLLCRMWLKCDFETRPHYDRSVMWDRKAYRKLDVA</sequence>
<reference evidence="2 3" key="1">
    <citation type="submission" date="2019-06" db="EMBL/GenBank/DDBJ databases">
        <authorList>
            <person name="Broberg M."/>
        </authorList>
    </citation>
    <scope>NUCLEOTIDE SEQUENCE [LARGE SCALE GENOMIC DNA]</scope>
</reference>
<gene>
    <name evidence="2" type="ORF">CLO192961_LOCUS490216</name>
</gene>
<organism evidence="2 3">
    <name type="scientific">Bionectria ochroleuca</name>
    <name type="common">Gliocladium roseum</name>
    <dbReference type="NCBI Taxonomy" id="29856"/>
    <lineage>
        <taxon>Eukaryota</taxon>
        <taxon>Fungi</taxon>
        <taxon>Dikarya</taxon>
        <taxon>Ascomycota</taxon>
        <taxon>Pezizomycotina</taxon>
        <taxon>Sordariomycetes</taxon>
        <taxon>Hypocreomycetidae</taxon>
        <taxon>Hypocreales</taxon>
        <taxon>Bionectriaceae</taxon>
        <taxon>Clonostachys</taxon>
    </lineage>
</organism>
<name>A0ABY6V3I7_BIOOC</name>
<protein>
    <recommendedName>
        <fullName evidence="4">HNH nuclease domain-containing protein</fullName>
    </recommendedName>
</protein>
<evidence type="ECO:0000313" key="2">
    <source>
        <dbReference type="EMBL" id="VUC37966.1"/>
    </source>
</evidence>